<protein>
    <submittedName>
        <fullName evidence="2">Uncharacterized protein</fullName>
    </submittedName>
</protein>
<accession>A0A8A1MM53</accession>
<organism evidence="2 3">
    <name type="scientific">Ajellomyces capsulatus</name>
    <name type="common">Darling's disease fungus</name>
    <name type="synonym">Histoplasma capsulatum</name>
    <dbReference type="NCBI Taxonomy" id="5037"/>
    <lineage>
        <taxon>Eukaryota</taxon>
        <taxon>Fungi</taxon>
        <taxon>Dikarya</taxon>
        <taxon>Ascomycota</taxon>
        <taxon>Pezizomycotina</taxon>
        <taxon>Eurotiomycetes</taxon>
        <taxon>Eurotiomycetidae</taxon>
        <taxon>Onygenales</taxon>
        <taxon>Ajellomycetaceae</taxon>
        <taxon>Histoplasma</taxon>
    </lineage>
</organism>
<dbReference type="AlphaFoldDB" id="A0A8A1MM53"/>
<dbReference type="EMBL" id="CP069115">
    <property type="protein sequence ID" value="QSS65672.1"/>
    <property type="molecule type" value="Genomic_DNA"/>
</dbReference>
<sequence>MDLSQTRRAAKLYISSQVYEGANGSLRGTDLVRRQELSHGWNKTLPPASRPASHPAAASWGQCHPFFLSSDGHAGARRTTTTTNNKNNNNKQKQQQQPVLGICSSQSF</sequence>
<feature type="region of interest" description="Disordered" evidence="1">
    <location>
        <begin position="69"/>
        <end position="108"/>
    </location>
</feature>
<dbReference type="VEuPathDB" id="FungiDB:I7I51_06520"/>
<evidence type="ECO:0000256" key="1">
    <source>
        <dbReference type="SAM" id="MobiDB-lite"/>
    </source>
</evidence>
<gene>
    <name evidence="2" type="ORF">I7I51_06520</name>
</gene>
<evidence type="ECO:0000313" key="2">
    <source>
        <dbReference type="EMBL" id="QSS65672.1"/>
    </source>
</evidence>
<reference evidence="2" key="1">
    <citation type="submission" date="2021-01" db="EMBL/GenBank/DDBJ databases">
        <title>Chromosome-level genome assembly of a human fungal pathogen reveals clustering of transcriptionally co-regulated genes.</title>
        <authorList>
            <person name="Voorhies M."/>
            <person name="Cohen S."/>
            <person name="Shea T.P."/>
            <person name="Petrus S."/>
            <person name="Munoz J.F."/>
            <person name="Poplawski S."/>
            <person name="Goldman W.E."/>
            <person name="Michael T."/>
            <person name="Cuomo C.A."/>
            <person name="Sil A."/>
            <person name="Beyhan S."/>
        </authorList>
    </citation>
    <scope>NUCLEOTIDE SEQUENCE</scope>
    <source>
        <strain evidence="2">WU24</strain>
    </source>
</reference>
<proteinExistence type="predicted"/>
<feature type="compositionally biased region" description="Low complexity" evidence="1">
    <location>
        <begin position="79"/>
        <end position="97"/>
    </location>
</feature>
<name>A0A8A1MM53_AJECA</name>
<evidence type="ECO:0000313" key="3">
    <source>
        <dbReference type="Proteomes" id="UP000663671"/>
    </source>
</evidence>
<dbReference type="Proteomes" id="UP000663671">
    <property type="component" value="Chromosome 3"/>
</dbReference>